<organism evidence="2 3">
    <name type="scientific">Flavihumibacter petaseus NBRC 106054</name>
    <dbReference type="NCBI Taxonomy" id="1220578"/>
    <lineage>
        <taxon>Bacteria</taxon>
        <taxon>Pseudomonadati</taxon>
        <taxon>Bacteroidota</taxon>
        <taxon>Chitinophagia</taxon>
        <taxon>Chitinophagales</taxon>
        <taxon>Chitinophagaceae</taxon>
        <taxon>Flavihumibacter</taxon>
    </lineage>
</organism>
<dbReference type="OrthoDB" id="195113at2"/>
<dbReference type="GO" id="GO:0009231">
    <property type="term" value="P:riboflavin biosynthetic process"/>
    <property type="evidence" value="ECO:0007669"/>
    <property type="project" value="InterPro"/>
</dbReference>
<dbReference type="Pfam" id="PF01872">
    <property type="entry name" value="RibD_C"/>
    <property type="match status" value="1"/>
</dbReference>
<dbReference type="RefSeq" id="WP_046369431.1">
    <property type="nucleotide sequence ID" value="NZ_BBWV01000002.1"/>
</dbReference>
<dbReference type="Proteomes" id="UP000033121">
    <property type="component" value="Unassembled WGS sequence"/>
</dbReference>
<evidence type="ECO:0000259" key="1">
    <source>
        <dbReference type="Pfam" id="PF01872"/>
    </source>
</evidence>
<comment type="caution">
    <text evidence="2">The sequence shown here is derived from an EMBL/GenBank/DDBJ whole genome shotgun (WGS) entry which is preliminary data.</text>
</comment>
<dbReference type="STRING" id="1220578.FPE01S_02_06820"/>
<dbReference type="InterPro" id="IPR002734">
    <property type="entry name" value="RibDG_C"/>
</dbReference>
<evidence type="ECO:0000313" key="3">
    <source>
        <dbReference type="Proteomes" id="UP000033121"/>
    </source>
</evidence>
<protein>
    <submittedName>
        <fullName evidence="2">Putative oxidoreductase</fullName>
    </submittedName>
</protein>
<reference evidence="2 3" key="1">
    <citation type="submission" date="2015-04" db="EMBL/GenBank/DDBJ databases">
        <title>Whole genome shotgun sequence of Flavihumibacter petaseus NBRC 106054.</title>
        <authorList>
            <person name="Miyazawa S."/>
            <person name="Hosoyama A."/>
            <person name="Hashimoto M."/>
            <person name="Noguchi M."/>
            <person name="Tsuchikane K."/>
            <person name="Ohji S."/>
            <person name="Yamazoe A."/>
            <person name="Ichikawa N."/>
            <person name="Kimura A."/>
            <person name="Fujita N."/>
        </authorList>
    </citation>
    <scope>NUCLEOTIDE SEQUENCE [LARGE SCALE GENOMIC DNA]</scope>
    <source>
        <strain evidence="2 3">NBRC 106054</strain>
    </source>
</reference>
<name>A0A0E9N1R8_9BACT</name>
<evidence type="ECO:0000313" key="2">
    <source>
        <dbReference type="EMBL" id="GAO43576.1"/>
    </source>
</evidence>
<dbReference type="GO" id="GO:0008703">
    <property type="term" value="F:5-amino-6-(5-phosphoribosylamino)uracil reductase activity"/>
    <property type="evidence" value="ECO:0007669"/>
    <property type="project" value="InterPro"/>
</dbReference>
<dbReference type="EMBL" id="BBWV01000002">
    <property type="protein sequence ID" value="GAO43576.1"/>
    <property type="molecule type" value="Genomic_DNA"/>
</dbReference>
<dbReference type="SUPFAM" id="SSF53597">
    <property type="entry name" value="Dihydrofolate reductase-like"/>
    <property type="match status" value="1"/>
</dbReference>
<dbReference type="AlphaFoldDB" id="A0A0E9N1R8"/>
<dbReference type="Gene3D" id="3.40.430.10">
    <property type="entry name" value="Dihydrofolate Reductase, subunit A"/>
    <property type="match status" value="1"/>
</dbReference>
<keyword evidence="3" id="KW-1185">Reference proteome</keyword>
<dbReference type="InterPro" id="IPR024072">
    <property type="entry name" value="DHFR-like_dom_sf"/>
</dbReference>
<gene>
    <name evidence="2" type="ORF">FPE01S_02_06820</name>
</gene>
<dbReference type="PANTHER" id="PTHR38011:SF11">
    <property type="entry name" value="2,5-DIAMINO-6-RIBOSYLAMINO-4(3H)-PYRIMIDINONE 5'-PHOSPHATE REDUCTASE"/>
    <property type="match status" value="1"/>
</dbReference>
<dbReference type="PANTHER" id="PTHR38011">
    <property type="entry name" value="DIHYDROFOLATE REDUCTASE FAMILY PROTEIN (AFU_ORTHOLOGUE AFUA_8G06820)"/>
    <property type="match status" value="1"/>
</dbReference>
<sequence>MKRKLILYIAASLDGYIAKPGDDLGFLSVVEKEGEDYGYGEFIKTVDTVIMGRKTYDWITRHVPDYVHADKSNYIITRTPQPAADNIIFYTGDIKSLIEQLKAADGKNIFCDGGAEIVDLLLQQKLIDEIVVSIIPILVGDGIRLFKDGRPEQNMELISTRYFEKGLVQLHYRCK</sequence>
<proteinExistence type="predicted"/>
<accession>A0A0E9N1R8</accession>
<feature type="domain" description="Bacterial bifunctional deaminase-reductase C-terminal" evidence="1">
    <location>
        <begin position="3"/>
        <end position="168"/>
    </location>
</feature>
<dbReference type="InterPro" id="IPR050765">
    <property type="entry name" value="Riboflavin_Biosynth_HTPR"/>
</dbReference>